<proteinExistence type="predicted"/>
<accession>A0A1F4XGE9</accession>
<dbReference type="EMBL" id="MEWX01000014">
    <property type="protein sequence ID" value="OGC80772.1"/>
    <property type="molecule type" value="Genomic_DNA"/>
</dbReference>
<comment type="caution">
    <text evidence="1">The sequence shown here is derived from an EMBL/GenBank/DDBJ whole genome shotgun (WGS) entry which is preliminary data.</text>
</comment>
<evidence type="ECO:0000313" key="1">
    <source>
        <dbReference type="EMBL" id="OGC80772.1"/>
    </source>
</evidence>
<evidence type="ECO:0000313" key="2">
    <source>
        <dbReference type="Proteomes" id="UP000176185"/>
    </source>
</evidence>
<reference evidence="1 2" key="1">
    <citation type="journal article" date="2016" name="Nat. Commun.">
        <title>Thousands of microbial genomes shed light on interconnected biogeochemical processes in an aquifer system.</title>
        <authorList>
            <person name="Anantharaman K."/>
            <person name="Brown C.T."/>
            <person name="Hug L.A."/>
            <person name="Sharon I."/>
            <person name="Castelle C.J."/>
            <person name="Probst A.J."/>
            <person name="Thomas B.C."/>
            <person name="Singh A."/>
            <person name="Wilkins M.J."/>
            <person name="Karaoz U."/>
            <person name="Brodie E.L."/>
            <person name="Williams K.H."/>
            <person name="Hubbard S.S."/>
            <person name="Banfield J.F."/>
        </authorList>
    </citation>
    <scope>NUCLEOTIDE SEQUENCE [LARGE SCALE GENOMIC DNA]</scope>
</reference>
<dbReference type="Proteomes" id="UP000176185">
    <property type="component" value="Unassembled WGS sequence"/>
</dbReference>
<dbReference type="STRING" id="1797243.A2943_02740"/>
<evidence type="ECO:0008006" key="3">
    <source>
        <dbReference type="Google" id="ProtNLM"/>
    </source>
</evidence>
<dbReference type="AlphaFoldDB" id="A0A1F4XGE9"/>
<name>A0A1F4XGE9_9BACT</name>
<gene>
    <name evidence="1" type="ORF">A2943_02740</name>
</gene>
<protein>
    <recommendedName>
        <fullName evidence="3">30S ribosomal protein S21</fullName>
    </recommendedName>
</protein>
<organism evidence="1 2">
    <name type="scientific">Candidatus Adlerbacteria bacterium RIFCSPLOWO2_01_FULL_51_16</name>
    <dbReference type="NCBI Taxonomy" id="1797243"/>
    <lineage>
        <taxon>Bacteria</taxon>
        <taxon>Candidatus Adleribacteriota</taxon>
    </lineage>
</organism>
<sequence>MGVNAEVQKNENETAVNLIRRFSKRVQGAGVIQRLRGRRYHLRIKSREVRRKHTLKVIKRREEVQELIKLGKMLERAPRGPRRR</sequence>